<evidence type="ECO:0000313" key="5">
    <source>
        <dbReference type="Proteomes" id="UP000319619"/>
    </source>
</evidence>
<dbReference type="PANTHER" id="PTHR44591:SF3">
    <property type="entry name" value="RESPONSE REGULATORY DOMAIN-CONTAINING PROTEIN"/>
    <property type="match status" value="1"/>
</dbReference>
<keyword evidence="1 2" id="KW-0597">Phosphoprotein</keyword>
<dbReference type="InterPro" id="IPR001789">
    <property type="entry name" value="Sig_transdc_resp-reg_receiver"/>
</dbReference>
<dbReference type="PROSITE" id="PS50110">
    <property type="entry name" value="RESPONSE_REGULATORY"/>
    <property type="match status" value="1"/>
</dbReference>
<evidence type="ECO:0000259" key="3">
    <source>
        <dbReference type="PROSITE" id="PS50110"/>
    </source>
</evidence>
<sequence length="124" mass="13983">MVKSRVLIVDDEEEICELLSGFLESQEYETFQATTGADAITLLKEARPHILLLDIRMPEMNGVEILRKIRSIDNEICIIMITGYHDVEIAQETLKLGASDFITKPIDLDYLATSIETKVKTLLA</sequence>
<dbReference type="AlphaFoldDB" id="A0A532V543"/>
<dbReference type="SUPFAM" id="SSF52172">
    <property type="entry name" value="CheY-like"/>
    <property type="match status" value="1"/>
</dbReference>
<evidence type="ECO:0000256" key="2">
    <source>
        <dbReference type="PROSITE-ProRule" id="PRU00169"/>
    </source>
</evidence>
<reference evidence="4 5" key="1">
    <citation type="submission" date="2017-06" db="EMBL/GenBank/DDBJ databases">
        <title>Novel microbial phyla capable of carbon fixation and sulfur reduction in deep-sea sediments.</title>
        <authorList>
            <person name="Huang J."/>
            <person name="Baker B."/>
            <person name="Wang Y."/>
        </authorList>
    </citation>
    <scope>NUCLEOTIDE SEQUENCE [LARGE SCALE GENOMIC DNA]</scope>
    <source>
        <strain evidence="4">B3_LCP</strain>
    </source>
</reference>
<comment type="caution">
    <text evidence="4">The sequence shown here is derived from an EMBL/GenBank/DDBJ whole genome shotgun (WGS) entry which is preliminary data.</text>
</comment>
<protein>
    <recommendedName>
        <fullName evidence="3">Response regulatory domain-containing protein</fullName>
    </recommendedName>
</protein>
<dbReference type="EMBL" id="NJBN01000001">
    <property type="protein sequence ID" value="TKJ42323.1"/>
    <property type="molecule type" value="Genomic_DNA"/>
</dbReference>
<dbReference type="Gene3D" id="3.40.50.2300">
    <property type="match status" value="1"/>
</dbReference>
<dbReference type="InterPro" id="IPR011006">
    <property type="entry name" value="CheY-like_superfamily"/>
</dbReference>
<proteinExistence type="predicted"/>
<feature type="domain" description="Response regulatory" evidence="3">
    <location>
        <begin position="5"/>
        <end position="119"/>
    </location>
</feature>
<evidence type="ECO:0000256" key="1">
    <source>
        <dbReference type="ARBA" id="ARBA00022553"/>
    </source>
</evidence>
<dbReference type="PANTHER" id="PTHR44591">
    <property type="entry name" value="STRESS RESPONSE REGULATOR PROTEIN 1"/>
    <property type="match status" value="1"/>
</dbReference>
<organism evidence="4 5">
    <name type="scientific">candidate division LCP-89 bacterium B3_LCP</name>
    <dbReference type="NCBI Taxonomy" id="2012998"/>
    <lineage>
        <taxon>Bacteria</taxon>
        <taxon>Pseudomonadati</taxon>
        <taxon>Bacteria division LCP-89</taxon>
    </lineage>
</organism>
<dbReference type="Pfam" id="PF00072">
    <property type="entry name" value="Response_reg"/>
    <property type="match status" value="1"/>
</dbReference>
<dbReference type="Proteomes" id="UP000319619">
    <property type="component" value="Unassembled WGS sequence"/>
</dbReference>
<accession>A0A532V543</accession>
<gene>
    <name evidence="4" type="ORF">CEE37_01185</name>
</gene>
<name>A0A532V543_UNCL8</name>
<dbReference type="SMART" id="SM00448">
    <property type="entry name" value="REC"/>
    <property type="match status" value="1"/>
</dbReference>
<feature type="modified residue" description="4-aspartylphosphate" evidence="2">
    <location>
        <position position="54"/>
    </location>
</feature>
<dbReference type="GO" id="GO:0000160">
    <property type="term" value="P:phosphorelay signal transduction system"/>
    <property type="evidence" value="ECO:0007669"/>
    <property type="project" value="InterPro"/>
</dbReference>
<evidence type="ECO:0000313" key="4">
    <source>
        <dbReference type="EMBL" id="TKJ42323.1"/>
    </source>
</evidence>
<dbReference type="InterPro" id="IPR050595">
    <property type="entry name" value="Bact_response_regulator"/>
</dbReference>